<feature type="region of interest" description="Disordered" evidence="12">
    <location>
        <begin position="127"/>
        <end position="167"/>
    </location>
</feature>
<evidence type="ECO:0000256" key="2">
    <source>
        <dbReference type="ARBA" id="ARBA00004123"/>
    </source>
</evidence>
<keyword evidence="7" id="KW-0227">DNA damage</keyword>
<dbReference type="GO" id="GO:0003697">
    <property type="term" value="F:single-stranded DNA binding"/>
    <property type="evidence" value="ECO:0007669"/>
    <property type="project" value="InterPro"/>
</dbReference>
<feature type="compositionally biased region" description="Basic and acidic residues" evidence="12">
    <location>
        <begin position="437"/>
        <end position="468"/>
    </location>
</feature>
<sequence length="1063" mass="117703">MGVQGLWTLLEPCGKRVSVEALSNRKLAVDASIWLVQFLAAMRNEKGEQLRNAHVLGFFRRICKLLFNKVRPVFVFDGATPALKRATTAARRRRREQQGVRLKKTAEKLLLSQLKKHALEKAMAATRVVGVQPKGGESSGKPKPPKQSAPREPEKPRQKRKEGYEEDVVEVLSDDDEGEFLLPDDMNSVDPTVLSTLPPSIQLEVMEKMREQKTSENRERFHRASSAPSNFSNLQLETYLQGCSFRKQMDGIKDQMNAVHSGKGKGKRIASERDREYILKTTPVDTSLPGSSSIIMGGSRDEAGPSSLFLSDPPREENAPAKRGQAQGGSEREGLDLDIKVELKRDKESSSDDDLGFGSDDTSHESDGVEWEPVEDASAAVRPEVPRGQQAAPVHWRQRAAERQKFWSRTHGFQMGRKLGDWSEQDKKAKPQGPSGKDIENFELERAIEMSLKDSKGPREIEDRELAKAIELSQAEMPNEGGDESDSDLVFEDAVDGTKCKELGEGGDFAITAIGGSSGGAEPAKEDPSSGPEERGEQEKASEQHVDDAQAPLRRDDALTEDVENRQREGSAGLGGTGGGSGGVQGQEPVAMPRADRTKVEKKRVAKCSSEGEIVAIPAKESSEGHDVADKDAVAKEEAVVVSPSPAASAPEPSSDNVIDLVDSRDEDEGAEAEAAEAAISDGVVGEEEGPVLGSREVEVGEVVDLRDSPEAEPAEEPNATRPQQQPKQQNSRANMETMERELKHVDEDIEKLTEEYKRTVRYADEPTAEMYAECQELLTIFGIPYIIAPMEAEAQCAYLNKEGLVDGVVTDDSDAFLFGATSVYRNIFEGKKYVEEYRMSDIAKELALSRENLIELALLLGSDYTEGVYGVGIVNAIEIVNEFPGVQGLKKFKEWVEKFDNRLQYSKKPPSEEGTTEFMRKHSAVRKNWDIPSDFPSEKVMQEYRSPKIDLSKDSFRWGRPDMQHLLAFCAGKFSWPTEKTRELLEPVLKAYEAQEMQLRLDSFFSFSERFAKFRSKRIEKAVSKLKKRKADDGDDDMAVEEVAVEEPSRKKAKGSRKGGGK</sequence>
<keyword evidence="10" id="KW-0234">DNA repair</keyword>
<feature type="compositionally biased region" description="Acidic residues" evidence="12">
    <location>
        <begin position="1034"/>
        <end position="1046"/>
    </location>
</feature>
<evidence type="ECO:0000256" key="5">
    <source>
        <dbReference type="ARBA" id="ARBA00022723"/>
    </source>
</evidence>
<dbReference type="InterPro" id="IPR029060">
    <property type="entry name" value="PIN-like_dom_sf"/>
</dbReference>
<feature type="compositionally biased region" description="Basic and acidic residues" evidence="12">
    <location>
        <begin position="330"/>
        <end position="350"/>
    </location>
</feature>
<dbReference type="InterPro" id="IPR006084">
    <property type="entry name" value="XPG/Rad2"/>
</dbReference>
<dbReference type="FunFam" id="1.10.150.20:FF:000050">
    <property type="entry name" value="DNA repair protein UVH3"/>
    <property type="match status" value="1"/>
</dbReference>
<proteinExistence type="inferred from homology"/>
<evidence type="ECO:0000256" key="7">
    <source>
        <dbReference type="ARBA" id="ARBA00022763"/>
    </source>
</evidence>
<protein>
    <submittedName>
        <fullName evidence="15">XPG/Rad2 endonuclease</fullName>
    </submittedName>
</protein>
<dbReference type="Gene3D" id="1.10.150.20">
    <property type="entry name" value="5' to 3' exonuclease, C-terminal subdomain"/>
    <property type="match status" value="1"/>
</dbReference>
<comment type="subcellular location">
    <subcellularLocation>
        <location evidence="2">Nucleus</location>
    </subcellularLocation>
</comment>
<dbReference type="InterPro" id="IPR006085">
    <property type="entry name" value="XPG_DNA_repair_N"/>
</dbReference>
<dbReference type="Proteomes" id="UP000316726">
    <property type="component" value="Chromosome 3"/>
</dbReference>
<organism evidence="15 16">
    <name type="scientific">Chloropicon primus</name>
    <dbReference type="NCBI Taxonomy" id="1764295"/>
    <lineage>
        <taxon>Eukaryota</taxon>
        <taxon>Viridiplantae</taxon>
        <taxon>Chlorophyta</taxon>
        <taxon>Chloropicophyceae</taxon>
        <taxon>Chloropicales</taxon>
        <taxon>Chloropicaceae</taxon>
        <taxon>Chloropicon</taxon>
    </lineage>
</organism>
<feature type="compositionally biased region" description="Polar residues" evidence="12">
    <location>
        <begin position="721"/>
        <end position="735"/>
    </location>
</feature>
<dbReference type="Gene3D" id="3.40.50.1010">
    <property type="entry name" value="5'-nuclease"/>
    <property type="match status" value="2"/>
</dbReference>
<dbReference type="STRING" id="1764295.A0A5B8MGQ2"/>
<dbReference type="Pfam" id="PF00752">
    <property type="entry name" value="XPG_N"/>
    <property type="match status" value="1"/>
</dbReference>
<evidence type="ECO:0000259" key="14">
    <source>
        <dbReference type="SMART" id="SM00485"/>
    </source>
</evidence>
<keyword evidence="16" id="KW-1185">Reference proteome</keyword>
<dbReference type="GO" id="GO:0046872">
    <property type="term" value="F:metal ion binding"/>
    <property type="evidence" value="ECO:0007669"/>
    <property type="project" value="UniProtKB-KW"/>
</dbReference>
<feature type="region of interest" description="Disordered" evidence="12">
    <location>
        <begin position="283"/>
        <end position="737"/>
    </location>
</feature>
<evidence type="ECO:0000256" key="3">
    <source>
        <dbReference type="ARBA" id="ARBA00005283"/>
    </source>
</evidence>
<dbReference type="Pfam" id="PF00867">
    <property type="entry name" value="XPG_I"/>
    <property type="match status" value="1"/>
</dbReference>
<dbReference type="PROSITE" id="PS00842">
    <property type="entry name" value="XPG_2"/>
    <property type="match status" value="1"/>
</dbReference>
<evidence type="ECO:0000256" key="9">
    <source>
        <dbReference type="ARBA" id="ARBA00022842"/>
    </source>
</evidence>
<feature type="compositionally biased region" description="Basic residues" evidence="12">
    <location>
        <begin position="1052"/>
        <end position="1063"/>
    </location>
</feature>
<feature type="compositionally biased region" description="Basic and acidic residues" evidence="12">
    <location>
        <begin position="621"/>
        <end position="639"/>
    </location>
</feature>
<feature type="compositionally biased region" description="Acidic residues" evidence="12">
    <location>
        <begin position="481"/>
        <end position="495"/>
    </location>
</feature>
<keyword evidence="8" id="KW-0378">Hydrolase</keyword>
<evidence type="ECO:0000256" key="4">
    <source>
        <dbReference type="ARBA" id="ARBA00022722"/>
    </source>
</evidence>
<dbReference type="SMART" id="SM00726">
    <property type="entry name" value="UIM"/>
    <property type="match status" value="2"/>
</dbReference>
<dbReference type="InterPro" id="IPR001044">
    <property type="entry name" value="XPG/Rad2_eukaryotes"/>
</dbReference>
<keyword evidence="4" id="KW-0540">Nuclease</keyword>
<comment type="similarity">
    <text evidence="3">Belongs to the XPG/RAD2 endonuclease family. XPG subfamily.</text>
</comment>
<feature type="compositionally biased region" description="Basic and acidic residues" evidence="12">
    <location>
        <begin position="696"/>
        <end position="710"/>
    </location>
</feature>
<name>A0A5B8MGQ2_9CHLO</name>
<feature type="region of interest" description="Disordered" evidence="12">
    <location>
        <begin position="1026"/>
        <end position="1063"/>
    </location>
</feature>
<feature type="compositionally biased region" description="Acidic residues" evidence="12">
    <location>
        <begin position="665"/>
        <end position="675"/>
    </location>
</feature>
<gene>
    <name evidence="15" type="ORF">A3770_03p20950</name>
</gene>
<dbReference type="GO" id="GO:0006289">
    <property type="term" value="P:nucleotide-excision repair"/>
    <property type="evidence" value="ECO:0007669"/>
    <property type="project" value="InterPro"/>
</dbReference>
<feature type="compositionally biased region" description="Gly residues" evidence="12">
    <location>
        <begin position="572"/>
        <end position="585"/>
    </location>
</feature>
<dbReference type="GO" id="GO:0004520">
    <property type="term" value="F:DNA endonuclease activity"/>
    <property type="evidence" value="ECO:0007669"/>
    <property type="project" value="TreeGrafter"/>
</dbReference>
<dbReference type="EMBL" id="CP031036">
    <property type="protein sequence ID" value="QDZ19577.1"/>
    <property type="molecule type" value="Genomic_DNA"/>
</dbReference>
<feature type="domain" description="XPG N-terminal" evidence="14">
    <location>
        <begin position="1"/>
        <end position="98"/>
    </location>
</feature>
<dbReference type="PRINTS" id="PR00853">
    <property type="entry name" value="XPGRADSUPER"/>
</dbReference>
<keyword evidence="6 15" id="KW-0255">Endonuclease</keyword>
<evidence type="ECO:0000256" key="10">
    <source>
        <dbReference type="ARBA" id="ARBA00023204"/>
    </source>
</evidence>
<dbReference type="InterPro" id="IPR008918">
    <property type="entry name" value="HhH2"/>
</dbReference>
<accession>A0A5B8MGQ2</accession>
<evidence type="ECO:0000256" key="8">
    <source>
        <dbReference type="ARBA" id="ARBA00022801"/>
    </source>
</evidence>
<evidence type="ECO:0000313" key="15">
    <source>
        <dbReference type="EMBL" id="QDZ19577.1"/>
    </source>
</evidence>
<dbReference type="InterPro" id="IPR019974">
    <property type="entry name" value="XPG_CS"/>
</dbReference>
<dbReference type="GO" id="GO:0005634">
    <property type="term" value="C:nucleus"/>
    <property type="evidence" value="ECO:0007669"/>
    <property type="project" value="UniProtKB-SubCell"/>
</dbReference>
<dbReference type="InterPro" id="IPR036279">
    <property type="entry name" value="5-3_exonuclease_C_sf"/>
</dbReference>
<dbReference type="GO" id="GO:0016788">
    <property type="term" value="F:hydrolase activity, acting on ester bonds"/>
    <property type="evidence" value="ECO:0007669"/>
    <property type="project" value="InterPro"/>
</dbReference>
<evidence type="ECO:0000256" key="1">
    <source>
        <dbReference type="ARBA" id="ARBA00001946"/>
    </source>
</evidence>
<feature type="compositionally biased region" description="Basic and acidic residues" evidence="12">
    <location>
        <begin position="523"/>
        <end position="569"/>
    </location>
</feature>
<dbReference type="PANTHER" id="PTHR16171:SF7">
    <property type="entry name" value="DNA REPAIR PROTEIN RAD2"/>
    <property type="match status" value="1"/>
</dbReference>
<feature type="compositionally biased region" description="Low complexity" evidence="12">
    <location>
        <begin position="640"/>
        <end position="655"/>
    </location>
</feature>
<dbReference type="SMART" id="SM00484">
    <property type="entry name" value="XPGI"/>
    <property type="match status" value="1"/>
</dbReference>
<dbReference type="CDD" id="cd09868">
    <property type="entry name" value="PIN_XPG_RAD2"/>
    <property type="match status" value="2"/>
</dbReference>
<keyword evidence="5" id="KW-0479">Metal-binding</keyword>
<evidence type="ECO:0000256" key="12">
    <source>
        <dbReference type="SAM" id="MobiDB-lite"/>
    </source>
</evidence>
<keyword evidence="9" id="KW-0460">Magnesium</keyword>
<dbReference type="SUPFAM" id="SSF47807">
    <property type="entry name" value="5' to 3' exonuclease, C-terminal subdomain"/>
    <property type="match status" value="1"/>
</dbReference>
<dbReference type="SMART" id="SM00279">
    <property type="entry name" value="HhH2"/>
    <property type="match status" value="1"/>
</dbReference>
<dbReference type="SMART" id="SM00485">
    <property type="entry name" value="XPGN"/>
    <property type="match status" value="1"/>
</dbReference>
<feature type="domain" description="XPG-I" evidence="13">
    <location>
        <begin position="780"/>
        <end position="849"/>
    </location>
</feature>
<comment type="cofactor">
    <cofactor evidence="1">
        <name>Mg(2+)</name>
        <dbReference type="ChEBI" id="CHEBI:18420"/>
    </cofactor>
</comment>
<dbReference type="InterPro" id="IPR003903">
    <property type="entry name" value="UIM_dom"/>
</dbReference>
<reference evidence="15 16" key="1">
    <citation type="submission" date="2018-07" db="EMBL/GenBank/DDBJ databases">
        <title>The complete nuclear genome of the prasinophyte Chloropicon primus (CCMP1205).</title>
        <authorList>
            <person name="Pombert J.-F."/>
            <person name="Otis C."/>
            <person name="Turmel M."/>
            <person name="Lemieux C."/>
        </authorList>
    </citation>
    <scope>NUCLEOTIDE SEQUENCE [LARGE SCALE GENOMIC DNA]</scope>
    <source>
        <strain evidence="15 16">CCMP1205</strain>
    </source>
</reference>
<dbReference type="PRINTS" id="PR00066">
    <property type="entry name" value="XRODRMPGMNTG"/>
</dbReference>
<dbReference type="OrthoDB" id="31113at2759"/>
<dbReference type="InterPro" id="IPR006086">
    <property type="entry name" value="XPG-I_dom"/>
</dbReference>
<feature type="compositionally biased region" description="Polar residues" evidence="12">
    <location>
        <begin position="283"/>
        <end position="294"/>
    </location>
</feature>
<dbReference type="AlphaFoldDB" id="A0A5B8MGQ2"/>
<dbReference type="CDD" id="cd09904">
    <property type="entry name" value="H3TH_XPG"/>
    <property type="match status" value="1"/>
</dbReference>
<dbReference type="PANTHER" id="PTHR16171">
    <property type="entry name" value="DNA REPAIR PROTEIN COMPLEMENTING XP-G CELLS-RELATED"/>
    <property type="match status" value="1"/>
</dbReference>
<feature type="compositionally biased region" description="Basic and acidic residues" evidence="12">
    <location>
        <begin position="418"/>
        <end position="429"/>
    </location>
</feature>
<evidence type="ECO:0000256" key="11">
    <source>
        <dbReference type="ARBA" id="ARBA00023242"/>
    </source>
</evidence>
<keyword evidence="11" id="KW-0539">Nucleus</keyword>
<dbReference type="PROSITE" id="PS00841">
    <property type="entry name" value="XPG_1"/>
    <property type="match status" value="1"/>
</dbReference>
<evidence type="ECO:0000259" key="13">
    <source>
        <dbReference type="SMART" id="SM00484"/>
    </source>
</evidence>
<dbReference type="SUPFAM" id="SSF88723">
    <property type="entry name" value="PIN domain-like"/>
    <property type="match status" value="1"/>
</dbReference>
<evidence type="ECO:0000256" key="6">
    <source>
        <dbReference type="ARBA" id="ARBA00022759"/>
    </source>
</evidence>
<evidence type="ECO:0000313" key="16">
    <source>
        <dbReference type="Proteomes" id="UP000316726"/>
    </source>
</evidence>